<dbReference type="EMBL" id="ML996568">
    <property type="protein sequence ID" value="KAF2760615.1"/>
    <property type="molecule type" value="Genomic_DNA"/>
</dbReference>
<name>A0A6A6WDG6_9PEZI</name>
<feature type="compositionally biased region" description="Basic and acidic residues" evidence="1">
    <location>
        <begin position="56"/>
        <end position="68"/>
    </location>
</feature>
<dbReference type="RefSeq" id="XP_033603066.1">
    <property type="nucleotide sequence ID" value="XM_033746704.1"/>
</dbReference>
<proteinExistence type="predicted"/>
<dbReference type="GeneID" id="54487758"/>
<evidence type="ECO:0000313" key="2">
    <source>
        <dbReference type="EMBL" id="KAF2760615.1"/>
    </source>
</evidence>
<evidence type="ECO:0000256" key="1">
    <source>
        <dbReference type="SAM" id="MobiDB-lite"/>
    </source>
</evidence>
<accession>A0A6A6WDG6</accession>
<reference evidence="2" key="1">
    <citation type="journal article" date="2020" name="Stud. Mycol.">
        <title>101 Dothideomycetes genomes: a test case for predicting lifestyles and emergence of pathogens.</title>
        <authorList>
            <person name="Haridas S."/>
            <person name="Albert R."/>
            <person name="Binder M."/>
            <person name="Bloem J."/>
            <person name="Labutti K."/>
            <person name="Salamov A."/>
            <person name="Andreopoulos B."/>
            <person name="Baker S."/>
            <person name="Barry K."/>
            <person name="Bills G."/>
            <person name="Bluhm B."/>
            <person name="Cannon C."/>
            <person name="Castanera R."/>
            <person name="Culley D."/>
            <person name="Daum C."/>
            <person name="Ezra D."/>
            <person name="Gonzalez J."/>
            <person name="Henrissat B."/>
            <person name="Kuo A."/>
            <person name="Liang C."/>
            <person name="Lipzen A."/>
            <person name="Lutzoni F."/>
            <person name="Magnuson J."/>
            <person name="Mondo S."/>
            <person name="Nolan M."/>
            <person name="Ohm R."/>
            <person name="Pangilinan J."/>
            <person name="Park H.-J."/>
            <person name="Ramirez L."/>
            <person name="Alfaro M."/>
            <person name="Sun H."/>
            <person name="Tritt A."/>
            <person name="Yoshinaga Y."/>
            <person name="Zwiers L.-H."/>
            <person name="Turgeon B."/>
            <person name="Goodwin S."/>
            <person name="Spatafora J."/>
            <person name="Crous P."/>
            <person name="Grigoriev I."/>
        </authorList>
    </citation>
    <scope>NUCLEOTIDE SEQUENCE</scope>
    <source>
        <strain evidence="2">CBS 121739</strain>
    </source>
</reference>
<protein>
    <submittedName>
        <fullName evidence="2">Uncharacterized protein</fullName>
    </submittedName>
</protein>
<organism evidence="2 3">
    <name type="scientific">Pseudovirgaria hyperparasitica</name>
    <dbReference type="NCBI Taxonomy" id="470096"/>
    <lineage>
        <taxon>Eukaryota</taxon>
        <taxon>Fungi</taxon>
        <taxon>Dikarya</taxon>
        <taxon>Ascomycota</taxon>
        <taxon>Pezizomycotina</taxon>
        <taxon>Dothideomycetes</taxon>
        <taxon>Dothideomycetes incertae sedis</taxon>
        <taxon>Acrospermales</taxon>
        <taxon>Acrospermaceae</taxon>
        <taxon>Pseudovirgaria</taxon>
    </lineage>
</organism>
<keyword evidence="3" id="KW-1185">Reference proteome</keyword>
<evidence type="ECO:0000313" key="3">
    <source>
        <dbReference type="Proteomes" id="UP000799437"/>
    </source>
</evidence>
<sequence>MRDRSSSSMLILIRIIYQLCKFRKPDPASARPEVVNCASAARGHDIDNDDDDDNDEKDKQGKRDESGKGDIWCGGGGGDNKHRSIQDGQAPEALVQRFSAVTVTPKLPPQRSGIMLASLCLPLFAAGKEPPLLANQLRTGQNLKYFIDQTG</sequence>
<feature type="region of interest" description="Disordered" evidence="1">
    <location>
        <begin position="41"/>
        <end position="91"/>
    </location>
</feature>
<gene>
    <name evidence="2" type="ORF">EJ05DRAFT_498569</name>
</gene>
<dbReference type="Proteomes" id="UP000799437">
    <property type="component" value="Unassembled WGS sequence"/>
</dbReference>
<dbReference type="AlphaFoldDB" id="A0A6A6WDG6"/>